<dbReference type="SUPFAM" id="SSF53187">
    <property type="entry name" value="Zn-dependent exopeptidases"/>
    <property type="match status" value="1"/>
</dbReference>
<dbReference type="GO" id="GO:0016787">
    <property type="term" value="F:hydrolase activity"/>
    <property type="evidence" value="ECO:0007669"/>
    <property type="project" value="UniProtKB-KW"/>
</dbReference>
<accession>A0A840AVD0</accession>
<evidence type="ECO:0000313" key="3">
    <source>
        <dbReference type="Proteomes" id="UP000553963"/>
    </source>
</evidence>
<proteinExistence type="predicted"/>
<dbReference type="Proteomes" id="UP000553963">
    <property type="component" value="Unassembled WGS sequence"/>
</dbReference>
<dbReference type="PIRSF" id="PIRSF029730">
    <property type="entry name" value="UCP029730"/>
    <property type="match status" value="1"/>
</dbReference>
<name>A0A840AVD0_9HYPH</name>
<keyword evidence="2" id="KW-0378">Hydrolase</keyword>
<dbReference type="InterPro" id="IPR011227">
    <property type="entry name" value="UCP029730"/>
</dbReference>
<dbReference type="Gene3D" id="3.40.630.40">
    <property type="entry name" value="Zn-dependent exopeptidases"/>
    <property type="match status" value="1"/>
</dbReference>
<protein>
    <submittedName>
        <fullName evidence="2">Putative N-formylglutamate amidohydrolase</fullName>
    </submittedName>
</protein>
<dbReference type="EMBL" id="JACIDS010000005">
    <property type="protein sequence ID" value="MBB3933183.1"/>
    <property type="molecule type" value="Genomic_DNA"/>
</dbReference>
<dbReference type="Pfam" id="PF05013">
    <property type="entry name" value="FGase"/>
    <property type="match status" value="1"/>
</dbReference>
<dbReference type="RefSeq" id="WP_183400824.1">
    <property type="nucleotide sequence ID" value="NZ_JACIDS010000005.1"/>
</dbReference>
<organism evidence="2 3">
    <name type="scientific">Kaistia hirudinis</name>
    <dbReference type="NCBI Taxonomy" id="1293440"/>
    <lineage>
        <taxon>Bacteria</taxon>
        <taxon>Pseudomonadati</taxon>
        <taxon>Pseudomonadota</taxon>
        <taxon>Alphaproteobacteria</taxon>
        <taxon>Hyphomicrobiales</taxon>
        <taxon>Kaistiaceae</taxon>
        <taxon>Kaistia</taxon>
    </lineage>
</organism>
<evidence type="ECO:0000256" key="1">
    <source>
        <dbReference type="SAM" id="MobiDB-lite"/>
    </source>
</evidence>
<feature type="region of interest" description="Disordered" evidence="1">
    <location>
        <begin position="107"/>
        <end position="126"/>
    </location>
</feature>
<gene>
    <name evidence="2" type="ORF">GGR25_004247</name>
</gene>
<sequence length="279" mass="30525">MTQTSGEIGSHFPREDGLLLSADEPPAAESTDGSADPFVFVCEHASNRVPVALGDLGLEADQFERHIAWDPGAAPVTRGLAARFGAATVLQRYSRLVIDCNREPHLPDAITPRSEDTPIPGNTGLTEDDRRSRIAAVWAPFHAAVDKLLNRRLAEGRPTILVTVHSFTPIYRGVARPWHVGLISTDDRRLVEPMLASLGKGGDLVVGDNQPYSPKDNVDYTIRRHGRERGLPHVMIEIRNDLLASPRDVGAWVEGLGNTLAEAAETLGYQLKEQRRARA</sequence>
<comment type="caution">
    <text evidence="2">The sequence shown here is derived from an EMBL/GenBank/DDBJ whole genome shotgun (WGS) entry which is preliminary data.</text>
</comment>
<dbReference type="InterPro" id="IPR007709">
    <property type="entry name" value="N-FG_amidohydro"/>
</dbReference>
<dbReference type="AlphaFoldDB" id="A0A840AVD0"/>
<keyword evidence="3" id="KW-1185">Reference proteome</keyword>
<feature type="region of interest" description="Disordered" evidence="1">
    <location>
        <begin position="1"/>
        <end position="34"/>
    </location>
</feature>
<reference evidence="2 3" key="1">
    <citation type="submission" date="2020-08" db="EMBL/GenBank/DDBJ databases">
        <title>Genomic Encyclopedia of Type Strains, Phase IV (KMG-IV): sequencing the most valuable type-strain genomes for metagenomic binning, comparative biology and taxonomic classification.</title>
        <authorList>
            <person name="Goeker M."/>
        </authorList>
    </citation>
    <scope>NUCLEOTIDE SEQUENCE [LARGE SCALE GENOMIC DNA]</scope>
    <source>
        <strain evidence="2 3">DSM 25966</strain>
    </source>
</reference>
<evidence type="ECO:0000313" key="2">
    <source>
        <dbReference type="EMBL" id="MBB3933183.1"/>
    </source>
</evidence>